<proteinExistence type="inferred from homology"/>
<dbReference type="HAMAP" id="MF_00323">
    <property type="entry name" value="Ferrochelatase"/>
    <property type="match status" value="1"/>
</dbReference>
<dbReference type="PANTHER" id="PTHR11108">
    <property type="entry name" value="FERROCHELATASE"/>
    <property type="match status" value="1"/>
</dbReference>
<dbReference type="InterPro" id="IPR019772">
    <property type="entry name" value="Ferrochelatase_AS"/>
</dbReference>
<evidence type="ECO:0000256" key="10">
    <source>
        <dbReference type="RuleBase" id="RU000607"/>
    </source>
</evidence>
<evidence type="ECO:0000256" key="6">
    <source>
        <dbReference type="ARBA" id="ARBA00023239"/>
    </source>
</evidence>
<dbReference type="Gene3D" id="3.40.50.1400">
    <property type="match status" value="2"/>
</dbReference>
<evidence type="ECO:0000313" key="12">
    <source>
        <dbReference type="Proteomes" id="UP000199527"/>
    </source>
</evidence>
<comment type="catalytic activity">
    <reaction evidence="9 10">
        <text>heme b + 2 H(+) = protoporphyrin IX + Fe(2+)</text>
        <dbReference type="Rhea" id="RHEA:22584"/>
        <dbReference type="ChEBI" id="CHEBI:15378"/>
        <dbReference type="ChEBI" id="CHEBI:29033"/>
        <dbReference type="ChEBI" id="CHEBI:57306"/>
        <dbReference type="ChEBI" id="CHEBI:60344"/>
        <dbReference type="EC" id="4.98.1.1"/>
    </reaction>
</comment>
<accession>A0A1G8P2I4</accession>
<dbReference type="NCBIfam" id="TIGR00109">
    <property type="entry name" value="hemH"/>
    <property type="match status" value="1"/>
</dbReference>
<feature type="binding site" evidence="9">
    <location>
        <position position="199"/>
    </location>
    <ligand>
        <name>Fe(2+)</name>
        <dbReference type="ChEBI" id="CHEBI:29033"/>
    </ligand>
</feature>
<sequence length="328" mass="36654">MQNTKTGVLLVNLGTPEAPTAPAVRAFLKQFLSDPRVVDLPRWQWLPILNGIVLRFRPKKVAKAYQSVWQEGGSPLMVISREQQQALQARLQQDVGQSVPVALGMTYGAPSMRQGLDELLEQGCDKVVLLPLFPQYSCSTSGAAFDAIASEFAGMRTFPHLRMVRDYHDNPAYIDALANSIQSHWNQHGRGQKLLMSFHGVPKRFVQEGDIYQSQCLRTGELVAARLGLSEGQWMVCFQSRFGKEEWLTPYTDETLEALPQQGVKSIDIITPAFSVDCLETLEEIAIEGKSEFLAAGGEAYHFIPCLNAEPDHIAMMSELVQKEMQNW</sequence>
<evidence type="ECO:0000256" key="2">
    <source>
        <dbReference type="ARBA" id="ARBA00022490"/>
    </source>
</evidence>
<dbReference type="Proteomes" id="UP000199527">
    <property type="component" value="Unassembled WGS sequence"/>
</dbReference>
<comment type="pathway">
    <text evidence="9 10">Porphyrin-containing compound metabolism; protoheme biosynthesis; protoheme from protoporphyrin-IX: step 1/1.</text>
</comment>
<dbReference type="SUPFAM" id="SSF53800">
    <property type="entry name" value="Chelatase"/>
    <property type="match status" value="1"/>
</dbReference>
<dbReference type="UniPathway" id="UPA00252">
    <property type="reaction ID" value="UER00325"/>
</dbReference>
<dbReference type="EMBL" id="FNEM01000003">
    <property type="protein sequence ID" value="SDI86709.1"/>
    <property type="molecule type" value="Genomic_DNA"/>
</dbReference>
<dbReference type="AlphaFoldDB" id="A0A1G8P2I4"/>
<dbReference type="CDD" id="cd03411">
    <property type="entry name" value="Ferrochelatase_N"/>
    <property type="match status" value="1"/>
</dbReference>
<keyword evidence="4 9" id="KW-0408">Iron</keyword>
<keyword evidence="7 9" id="KW-0627">Porphyrin biosynthesis</keyword>
<organism evidence="11 12">
    <name type="scientific">Ferrimonas sediminum</name>
    <dbReference type="NCBI Taxonomy" id="718193"/>
    <lineage>
        <taxon>Bacteria</taxon>
        <taxon>Pseudomonadati</taxon>
        <taxon>Pseudomonadota</taxon>
        <taxon>Gammaproteobacteria</taxon>
        <taxon>Alteromonadales</taxon>
        <taxon>Ferrimonadaceae</taxon>
        <taxon>Ferrimonas</taxon>
    </lineage>
</organism>
<dbReference type="CDD" id="cd00419">
    <property type="entry name" value="Ferrochelatase_C"/>
    <property type="match status" value="1"/>
</dbReference>
<gene>
    <name evidence="9" type="primary">hemH</name>
    <name evidence="11" type="ORF">SAMN04488540_103314</name>
</gene>
<comment type="similarity">
    <text evidence="1 9 10">Belongs to the ferrochelatase family.</text>
</comment>
<name>A0A1G8P2I4_9GAMM</name>
<evidence type="ECO:0000256" key="1">
    <source>
        <dbReference type="ARBA" id="ARBA00007718"/>
    </source>
</evidence>
<evidence type="ECO:0000256" key="8">
    <source>
        <dbReference type="ARBA" id="ARBA00024536"/>
    </source>
</evidence>
<keyword evidence="12" id="KW-1185">Reference proteome</keyword>
<dbReference type="PANTHER" id="PTHR11108:SF1">
    <property type="entry name" value="FERROCHELATASE, MITOCHONDRIAL"/>
    <property type="match status" value="1"/>
</dbReference>
<comment type="subcellular location">
    <subcellularLocation>
        <location evidence="9 10">Cytoplasm</location>
    </subcellularLocation>
</comment>
<dbReference type="InterPro" id="IPR001015">
    <property type="entry name" value="Ferrochelatase"/>
</dbReference>
<feature type="binding site" evidence="9">
    <location>
        <position position="280"/>
    </location>
    <ligand>
        <name>Fe(2+)</name>
        <dbReference type="ChEBI" id="CHEBI:29033"/>
    </ligand>
</feature>
<dbReference type="FunFam" id="3.40.50.1400:FF:000002">
    <property type="entry name" value="Ferrochelatase"/>
    <property type="match status" value="1"/>
</dbReference>
<reference evidence="12" key="1">
    <citation type="submission" date="2016-10" db="EMBL/GenBank/DDBJ databases">
        <authorList>
            <person name="Varghese N."/>
            <person name="Submissions S."/>
        </authorList>
    </citation>
    <scope>NUCLEOTIDE SEQUENCE [LARGE SCALE GENOMIC DNA]</scope>
    <source>
        <strain evidence="12">DSM 23317</strain>
    </source>
</reference>
<dbReference type="PROSITE" id="PS00534">
    <property type="entry name" value="FERROCHELATASE"/>
    <property type="match status" value="1"/>
</dbReference>
<dbReference type="InterPro" id="IPR033659">
    <property type="entry name" value="Ferrochelatase_N"/>
</dbReference>
<comment type="function">
    <text evidence="9 10">Catalyzes the ferrous insertion into protoporphyrin IX.</text>
</comment>
<evidence type="ECO:0000256" key="7">
    <source>
        <dbReference type="ARBA" id="ARBA00023244"/>
    </source>
</evidence>
<evidence type="ECO:0000313" key="11">
    <source>
        <dbReference type="EMBL" id="SDI86709.1"/>
    </source>
</evidence>
<keyword evidence="2 9" id="KW-0963">Cytoplasm</keyword>
<evidence type="ECO:0000256" key="4">
    <source>
        <dbReference type="ARBA" id="ARBA00023004"/>
    </source>
</evidence>
<dbReference type="InterPro" id="IPR033644">
    <property type="entry name" value="Ferrochelatase_C"/>
</dbReference>
<evidence type="ECO:0000256" key="3">
    <source>
        <dbReference type="ARBA" id="ARBA00022723"/>
    </source>
</evidence>
<dbReference type="Pfam" id="PF00762">
    <property type="entry name" value="Ferrochelatase"/>
    <property type="match status" value="1"/>
</dbReference>
<evidence type="ECO:0000256" key="5">
    <source>
        <dbReference type="ARBA" id="ARBA00023133"/>
    </source>
</evidence>
<evidence type="ECO:0000256" key="9">
    <source>
        <dbReference type="HAMAP-Rule" id="MF_00323"/>
    </source>
</evidence>
<dbReference type="GO" id="GO:0006783">
    <property type="term" value="P:heme biosynthetic process"/>
    <property type="evidence" value="ECO:0007669"/>
    <property type="project" value="UniProtKB-UniRule"/>
</dbReference>
<keyword evidence="3 9" id="KW-0479">Metal-binding</keyword>
<dbReference type="GO" id="GO:0004325">
    <property type="term" value="F:ferrochelatase activity"/>
    <property type="evidence" value="ECO:0007669"/>
    <property type="project" value="UniProtKB-UniRule"/>
</dbReference>
<keyword evidence="5 9" id="KW-0350">Heme biosynthesis</keyword>
<comment type="catalytic activity">
    <reaction evidence="8">
        <text>Fe-coproporphyrin III + 2 H(+) = coproporphyrin III + Fe(2+)</text>
        <dbReference type="Rhea" id="RHEA:49572"/>
        <dbReference type="ChEBI" id="CHEBI:15378"/>
        <dbReference type="ChEBI" id="CHEBI:29033"/>
        <dbReference type="ChEBI" id="CHEBI:68438"/>
        <dbReference type="ChEBI" id="CHEBI:131725"/>
        <dbReference type="EC" id="4.99.1.9"/>
    </reaction>
    <physiologicalReaction direction="right-to-left" evidence="8">
        <dbReference type="Rhea" id="RHEA:49574"/>
    </physiologicalReaction>
</comment>
<dbReference type="OrthoDB" id="9809741at2"/>
<dbReference type="RefSeq" id="WP_090363422.1">
    <property type="nucleotide sequence ID" value="NZ_FNEM01000003.1"/>
</dbReference>
<keyword evidence="6 9" id="KW-0456">Lyase</keyword>
<dbReference type="GO" id="GO:0046872">
    <property type="term" value="F:metal ion binding"/>
    <property type="evidence" value="ECO:0007669"/>
    <property type="project" value="UniProtKB-KW"/>
</dbReference>
<dbReference type="EC" id="4.98.1.1" evidence="9 10"/>
<dbReference type="GO" id="GO:0005737">
    <property type="term" value="C:cytoplasm"/>
    <property type="evidence" value="ECO:0007669"/>
    <property type="project" value="UniProtKB-SubCell"/>
</dbReference>
<protein>
    <recommendedName>
        <fullName evidence="9 10">Ferrochelatase</fullName>
        <ecNumber evidence="9 10">4.98.1.1</ecNumber>
    </recommendedName>
    <alternativeName>
        <fullName evidence="9">Heme synthase</fullName>
    </alternativeName>
    <alternativeName>
        <fullName evidence="9">Protoheme ferro-lyase</fullName>
    </alternativeName>
</protein>